<dbReference type="RefSeq" id="WP_185131235.1">
    <property type="nucleotide sequence ID" value="NZ_JACJVO010000028.1"/>
</dbReference>
<feature type="transmembrane region" description="Helical" evidence="7">
    <location>
        <begin position="272"/>
        <end position="289"/>
    </location>
</feature>
<dbReference type="InterPro" id="IPR036259">
    <property type="entry name" value="MFS_trans_sf"/>
</dbReference>
<dbReference type="InterPro" id="IPR050189">
    <property type="entry name" value="MFS_Efflux_Transporters"/>
</dbReference>
<dbReference type="InterPro" id="IPR011701">
    <property type="entry name" value="MFS"/>
</dbReference>
<dbReference type="CDD" id="cd17324">
    <property type="entry name" value="MFS_NepI_like"/>
    <property type="match status" value="1"/>
</dbReference>
<feature type="transmembrane region" description="Helical" evidence="7">
    <location>
        <begin position="334"/>
        <end position="354"/>
    </location>
</feature>
<feature type="domain" description="Major facilitator superfamily (MFS) profile" evidence="8">
    <location>
        <begin position="4"/>
        <end position="382"/>
    </location>
</feature>
<dbReference type="GO" id="GO:0005886">
    <property type="term" value="C:plasma membrane"/>
    <property type="evidence" value="ECO:0007669"/>
    <property type="project" value="UniProtKB-SubCell"/>
</dbReference>
<evidence type="ECO:0000259" key="8">
    <source>
        <dbReference type="PROSITE" id="PS50850"/>
    </source>
</evidence>
<dbReference type="Gene3D" id="1.20.1250.20">
    <property type="entry name" value="MFS general substrate transporter like domains"/>
    <property type="match status" value="1"/>
</dbReference>
<dbReference type="SUPFAM" id="SSF103473">
    <property type="entry name" value="MFS general substrate transporter"/>
    <property type="match status" value="1"/>
</dbReference>
<evidence type="ECO:0000256" key="2">
    <source>
        <dbReference type="ARBA" id="ARBA00022448"/>
    </source>
</evidence>
<comment type="subcellular location">
    <subcellularLocation>
        <location evidence="1">Cell membrane</location>
        <topology evidence="1">Multi-pass membrane protein</topology>
    </subcellularLocation>
</comment>
<dbReference type="GO" id="GO:0022857">
    <property type="term" value="F:transmembrane transporter activity"/>
    <property type="evidence" value="ECO:0007669"/>
    <property type="project" value="InterPro"/>
</dbReference>
<evidence type="ECO:0000313" key="10">
    <source>
        <dbReference type="Proteomes" id="UP000564644"/>
    </source>
</evidence>
<reference evidence="9 10" key="1">
    <citation type="submission" date="2020-08" db="EMBL/GenBank/DDBJ databases">
        <title>Cohnella phylogeny.</title>
        <authorList>
            <person name="Dunlap C."/>
        </authorList>
    </citation>
    <scope>NUCLEOTIDE SEQUENCE [LARGE SCALE GENOMIC DNA]</scope>
    <source>
        <strain evidence="9 10">CBP 2801</strain>
    </source>
</reference>
<accession>A0A7X0SPE5</accession>
<dbReference type="EMBL" id="JACJVO010000028">
    <property type="protein sequence ID" value="MBB6733571.1"/>
    <property type="molecule type" value="Genomic_DNA"/>
</dbReference>
<keyword evidence="3" id="KW-1003">Cell membrane</keyword>
<feature type="transmembrane region" description="Helical" evidence="7">
    <location>
        <begin position="128"/>
        <end position="146"/>
    </location>
</feature>
<evidence type="ECO:0000256" key="6">
    <source>
        <dbReference type="ARBA" id="ARBA00023136"/>
    </source>
</evidence>
<evidence type="ECO:0000256" key="4">
    <source>
        <dbReference type="ARBA" id="ARBA00022692"/>
    </source>
</evidence>
<keyword evidence="2" id="KW-0813">Transport</keyword>
<evidence type="ECO:0000256" key="7">
    <source>
        <dbReference type="SAM" id="Phobius"/>
    </source>
</evidence>
<feature type="transmembrane region" description="Helical" evidence="7">
    <location>
        <begin position="209"/>
        <end position="230"/>
    </location>
</feature>
<feature type="transmembrane region" description="Helical" evidence="7">
    <location>
        <begin position="39"/>
        <end position="58"/>
    </location>
</feature>
<evidence type="ECO:0000256" key="3">
    <source>
        <dbReference type="ARBA" id="ARBA00022475"/>
    </source>
</evidence>
<keyword evidence="4 7" id="KW-0812">Transmembrane</keyword>
<dbReference type="InterPro" id="IPR020846">
    <property type="entry name" value="MFS_dom"/>
</dbReference>
<dbReference type="PANTHER" id="PTHR43124:SF3">
    <property type="entry name" value="CHLORAMPHENICOL EFFLUX PUMP RV0191"/>
    <property type="match status" value="1"/>
</dbReference>
<dbReference type="PANTHER" id="PTHR43124">
    <property type="entry name" value="PURINE EFFLUX PUMP PBUE"/>
    <property type="match status" value="1"/>
</dbReference>
<feature type="transmembrane region" description="Helical" evidence="7">
    <location>
        <begin position="295"/>
        <end position="313"/>
    </location>
</feature>
<feature type="transmembrane region" description="Helical" evidence="7">
    <location>
        <begin position="360"/>
        <end position="382"/>
    </location>
</feature>
<dbReference type="Proteomes" id="UP000564644">
    <property type="component" value="Unassembled WGS sequence"/>
</dbReference>
<feature type="transmembrane region" description="Helical" evidence="7">
    <location>
        <begin position="95"/>
        <end position="116"/>
    </location>
</feature>
<keyword evidence="5 7" id="KW-1133">Transmembrane helix</keyword>
<organism evidence="9 10">
    <name type="scientific">Cohnella zeiphila</name>
    <dbReference type="NCBI Taxonomy" id="2761120"/>
    <lineage>
        <taxon>Bacteria</taxon>
        <taxon>Bacillati</taxon>
        <taxon>Bacillota</taxon>
        <taxon>Bacilli</taxon>
        <taxon>Bacillales</taxon>
        <taxon>Paenibacillaceae</taxon>
        <taxon>Cohnella</taxon>
    </lineage>
</organism>
<name>A0A7X0SPE5_9BACL</name>
<dbReference type="AlphaFoldDB" id="A0A7X0SPE5"/>
<feature type="transmembrane region" description="Helical" evidence="7">
    <location>
        <begin position="242"/>
        <end position="265"/>
    </location>
</feature>
<feature type="transmembrane region" description="Helical" evidence="7">
    <location>
        <begin position="158"/>
        <end position="177"/>
    </location>
</feature>
<evidence type="ECO:0000256" key="5">
    <source>
        <dbReference type="ARBA" id="ARBA00022989"/>
    </source>
</evidence>
<feature type="transmembrane region" description="Helical" evidence="7">
    <location>
        <begin position="70"/>
        <end position="89"/>
    </location>
</feature>
<gene>
    <name evidence="9" type="ORF">H7C18_21840</name>
</gene>
<dbReference type="PROSITE" id="PS50850">
    <property type="entry name" value="MFS"/>
    <property type="match status" value="1"/>
</dbReference>
<comment type="caution">
    <text evidence="9">The sequence shown here is derived from an EMBL/GenBank/DDBJ whole genome shotgun (WGS) entry which is preliminary data.</text>
</comment>
<evidence type="ECO:0000313" key="9">
    <source>
        <dbReference type="EMBL" id="MBB6733571.1"/>
    </source>
</evidence>
<keyword evidence="10" id="KW-1185">Reference proteome</keyword>
<keyword evidence="6 7" id="KW-0472">Membrane</keyword>
<proteinExistence type="predicted"/>
<evidence type="ECO:0000256" key="1">
    <source>
        <dbReference type="ARBA" id="ARBA00004651"/>
    </source>
</evidence>
<sequence>MQKVVALLFLIMFAIGTDAFLISPLLPTLQSLFGVPTRFSGWMMGSYALGYALFALVAGPLSDGRDRKRVMLAGMLGFSVATFACGFASGFWSMFLFRFLAGVCASFTAPQVWAAIPTLFPGPRAARALGIAFAGLAAAQVLGVPIGSRLATGHWSHSFFAVGGFSLVLALSIPLILPAMKPRAPQPASSSVWRRYGPLIRSGSARAAYLAYFLLQVGNFASFSFVGKWLTERFSLSLDQVGNLMIFLGIGTLVGSLSSASVFCAFPRVRTLTFGGLLLAFLFVLLPSLPSVTAIALVYLLISFLFYLIAPPIMESLISLHPDIRGTITSSAQATMYAAITLGSWAAGLLFAHFRGFGAVALLSAGCLAASLAIFIASGVVAPKRSAEKKSA</sequence>
<dbReference type="Pfam" id="PF07690">
    <property type="entry name" value="MFS_1"/>
    <property type="match status" value="1"/>
</dbReference>
<protein>
    <submittedName>
        <fullName evidence="9">MFS transporter</fullName>
    </submittedName>
</protein>